<keyword evidence="5" id="KW-1185">Reference proteome</keyword>
<accession>A0A0E4H4P3</accession>
<evidence type="ECO:0000256" key="2">
    <source>
        <dbReference type="ARBA" id="ARBA00023163"/>
    </source>
</evidence>
<dbReference type="Gene3D" id="3.40.930.10">
    <property type="entry name" value="Mannitol-specific EII, Chain A"/>
    <property type="match status" value="1"/>
</dbReference>
<keyword evidence="2" id="KW-0804">Transcription</keyword>
<dbReference type="EMBL" id="CTEN01000004">
    <property type="protein sequence ID" value="CQR25483.1"/>
    <property type="molecule type" value="Genomic_DNA"/>
</dbReference>
<dbReference type="AlphaFoldDB" id="A0A0E4H4P3"/>
<feature type="domain" description="PTS EIIA type-2" evidence="3">
    <location>
        <begin position="490"/>
        <end position="640"/>
    </location>
</feature>
<evidence type="ECO:0000256" key="1">
    <source>
        <dbReference type="ARBA" id="ARBA00023015"/>
    </source>
</evidence>
<dbReference type="PROSITE" id="PS51094">
    <property type="entry name" value="PTS_EIIA_TYPE_2"/>
    <property type="match status" value="1"/>
</dbReference>
<dbReference type="InterPro" id="IPR036388">
    <property type="entry name" value="WH-like_DNA-bd_sf"/>
</dbReference>
<dbReference type="Pfam" id="PF05043">
    <property type="entry name" value="Mga"/>
    <property type="match status" value="1"/>
</dbReference>
<dbReference type="InterPro" id="IPR016152">
    <property type="entry name" value="PTrfase/Anion_transptr"/>
</dbReference>
<reference evidence="5" key="1">
    <citation type="submission" date="2015-03" db="EMBL/GenBank/DDBJ databases">
        <authorList>
            <person name="Urmite Genomes"/>
        </authorList>
    </citation>
    <scope>NUCLEOTIDE SEQUENCE [LARGE SCALE GENOMIC DNA]</scope>
    <source>
        <strain evidence="5">FF10</strain>
    </source>
</reference>
<gene>
    <name evidence="4" type="primary">mtlR</name>
    <name evidence="4" type="ORF">BN1356_01828</name>
</gene>
<evidence type="ECO:0000259" key="3">
    <source>
        <dbReference type="PROSITE" id="PS51094"/>
    </source>
</evidence>
<dbReference type="SUPFAM" id="SSF55804">
    <property type="entry name" value="Phoshotransferase/anion transport protein"/>
    <property type="match status" value="1"/>
</dbReference>
<dbReference type="Proteomes" id="UP000198604">
    <property type="component" value="Unassembled WGS sequence"/>
</dbReference>
<dbReference type="InterPro" id="IPR007737">
    <property type="entry name" value="Mga_HTH"/>
</dbReference>
<keyword evidence="1" id="KW-0805">Transcription regulation</keyword>
<dbReference type="STRING" id="1608583.BN1356_01828"/>
<dbReference type="Pfam" id="PF00359">
    <property type="entry name" value="PTS_EIIA_2"/>
    <property type="match status" value="1"/>
</dbReference>
<evidence type="ECO:0000313" key="5">
    <source>
        <dbReference type="Proteomes" id="UP000198604"/>
    </source>
</evidence>
<name>A0A0E4H4P3_9STRE</name>
<protein>
    <submittedName>
        <fullName evidence="4">Mannitol operon transcriptional antiterminator</fullName>
    </submittedName>
</protein>
<evidence type="ECO:0000313" key="4">
    <source>
        <dbReference type="EMBL" id="CQR25483.1"/>
    </source>
</evidence>
<dbReference type="InterPro" id="IPR050661">
    <property type="entry name" value="BglG_antiterminators"/>
</dbReference>
<dbReference type="PANTHER" id="PTHR30185:SF18">
    <property type="entry name" value="TRANSCRIPTIONAL REGULATOR MTLR"/>
    <property type="match status" value="1"/>
</dbReference>
<sequence>MLLTKREEQLVRAFLQVGKLSLKEMADILQVSSRTVYRTLSDLMLTLEKDGIELIKDGRKYFLSGDLSILEESQSTDEVSASHRLILTAYQLLTSSTTIINEELQEQFWVSNVTVIQDVADIESRLKEFDLTIQRKRGYQVTGTPAQKRRFLAILLSNAISIQDFWNDHYPEFPILEKKQISSARRIFEEHQHLLGEVDSKLREFLIILLGLADNQDELLPVVNVSKEALDFSKHVFADLAKVSKKFYNLQEIIYFANILDQVIIKRQEIPLFREKFDSEFYYSISQMIDAVSRFTKINFFKDKLLFKLLFNHVRLSLAVPILFPEKASSNVAYLAAQQNKFLHSIVSLVMRDIFPAFIQNEFEYELVTLHFASSLRRSPDIYPIRLLLVTDERPLTTSVLISKIKNIAPFVELIDVQSTTNLSLVDSSQYDYCLTTKPIPKKEIDLISTFPNTQEILDLQEKLQLIQENRTVAERHELQTKATYDLQKYLEASSQILRNFELISVDNPLSFDQTVGQIVGILNFVTDAPYLTAKLLSRFELSPLAIPNTNLALLHTQSHTVNDSHFLLVELKNTVSALSMNHQNEEVKRVLVMLTKLNEQDEIRDMMTAISQSIIENNLYTEIYRTGNQEIIYQLLNTIFTEKIKKLEN</sequence>
<proteinExistence type="predicted"/>
<dbReference type="RefSeq" id="WP_093651033.1">
    <property type="nucleotide sequence ID" value="NZ_CTEN01000004.1"/>
</dbReference>
<dbReference type="Gene3D" id="1.10.10.10">
    <property type="entry name" value="Winged helix-like DNA-binding domain superfamily/Winged helix DNA-binding domain"/>
    <property type="match status" value="1"/>
</dbReference>
<organism evidence="4 5">
    <name type="scientific">Streptococcus varani</name>
    <dbReference type="NCBI Taxonomy" id="1608583"/>
    <lineage>
        <taxon>Bacteria</taxon>
        <taxon>Bacillati</taxon>
        <taxon>Bacillota</taxon>
        <taxon>Bacilli</taxon>
        <taxon>Lactobacillales</taxon>
        <taxon>Streptococcaceae</taxon>
        <taxon>Streptococcus</taxon>
    </lineage>
</organism>
<dbReference type="OrthoDB" id="9776005at2"/>
<dbReference type="InterPro" id="IPR002178">
    <property type="entry name" value="PTS_EIIA_type-2_dom"/>
</dbReference>
<dbReference type="PANTHER" id="PTHR30185">
    <property type="entry name" value="CRYPTIC BETA-GLUCOSIDE BGL OPERON ANTITERMINATOR"/>
    <property type="match status" value="1"/>
</dbReference>